<evidence type="ECO:0000256" key="2">
    <source>
        <dbReference type="ARBA" id="ARBA00023002"/>
    </source>
</evidence>
<dbReference type="Proteomes" id="UP001595904">
    <property type="component" value="Unassembled WGS sequence"/>
</dbReference>
<keyword evidence="5" id="KW-0223">Dioxygenase</keyword>
<keyword evidence="6" id="KW-1185">Reference proteome</keyword>
<dbReference type="EMBL" id="JBHSDU010000015">
    <property type="protein sequence ID" value="MFC4314151.1"/>
    <property type="molecule type" value="Genomic_DNA"/>
</dbReference>
<sequence length="321" mass="36148">MSLSRASEVSAASSLPLVIEPQRRGEPLLEAFAQRSKEIDAALIEIGGVLLRGYSVPSIESFQQFAAAFGHPLLSYEFASTPRSAVTRDGVYTSTEYPAHQHIPLHSEQAYTREWPMKIWFHCVTASPVGGETPIADNRAIYRDMPAAIRDRFTDGLVYVRNYGDFDVPWQKVFNTTRRDQVEAFCHRAAIECEWQSDGGLRTRQWCQGIERHPRTGQSVWFNQAHLFHVSNLQREVRETLIDALGLENIPRNVHFADGSAIPDELFSEIRAVLAKHTVMFPWHAGDVLMLDNMLVAHARTPFKGARKVVVAMAEPHGNLT</sequence>
<evidence type="ECO:0000256" key="1">
    <source>
        <dbReference type="ARBA" id="ARBA00001954"/>
    </source>
</evidence>
<evidence type="ECO:0000313" key="5">
    <source>
        <dbReference type="EMBL" id="MFC4314151.1"/>
    </source>
</evidence>
<comment type="cofactor">
    <cofactor evidence="1">
        <name>Fe(2+)</name>
        <dbReference type="ChEBI" id="CHEBI:29033"/>
    </cofactor>
</comment>
<dbReference type="GO" id="GO:0051213">
    <property type="term" value="F:dioxygenase activity"/>
    <property type="evidence" value="ECO:0007669"/>
    <property type="project" value="UniProtKB-KW"/>
</dbReference>
<dbReference type="SUPFAM" id="SSF51197">
    <property type="entry name" value="Clavaminate synthase-like"/>
    <property type="match status" value="1"/>
</dbReference>
<keyword evidence="2" id="KW-0560">Oxidoreductase</keyword>
<dbReference type="InterPro" id="IPR003819">
    <property type="entry name" value="TauD/TfdA-like"/>
</dbReference>
<evidence type="ECO:0000259" key="4">
    <source>
        <dbReference type="Pfam" id="PF02668"/>
    </source>
</evidence>
<comment type="caution">
    <text evidence="5">The sequence shown here is derived from an EMBL/GenBank/DDBJ whole genome shotgun (WGS) entry which is preliminary data.</text>
</comment>
<dbReference type="PANTHER" id="PTHR10696">
    <property type="entry name" value="GAMMA-BUTYROBETAINE HYDROXYLASE-RELATED"/>
    <property type="match status" value="1"/>
</dbReference>
<feature type="domain" description="TauD/TfdA-like" evidence="4">
    <location>
        <begin position="34"/>
        <end position="312"/>
    </location>
</feature>
<protein>
    <submittedName>
        <fullName evidence="5">TauD/TfdA family dioxygenase</fullName>
    </submittedName>
</protein>
<dbReference type="Pfam" id="PF02668">
    <property type="entry name" value="TauD"/>
    <property type="match status" value="1"/>
</dbReference>
<evidence type="ECO:0000256" key="3">
    <source>
        <dbReference type="ARBA" id="ARBA00023194"/>
    </source>
</evidence>
<dbReference type="Gene3D" id="3.60.130.10">
    <property type="entry name" value="Clavaminate synthase-like"/>
    <property type="match status" value="1"/>
</dbReference>
<organism evidence="5 6">
    <name type="scientific">Steroidobacter flavus</name>
    <dbReference type="NCBI Taxonomy" id="1842136"/>
    <lineage>
        <taxon>Bacteria</taxon>
        <taxon>Pseudomonadati</taxon>
        <taxon>Pseudomonadota</taxon>
        <taxon>Gammaproteobacteria</taxon>
        <taxon>Steroidobacterales</taxon>
        <taxon>Steroidobacteraceae</taxon>
        <taxon>Steroidobacter</taxon>
    </lineage>
</organism>
<dbReference type="InterPro" id="IPR042098">
    <property type="entry name" value="TauD-like_sf"/>
</dbReference>
<evidence type="ECO:0000313" key="6">
    <source>
        <dbReference type="Proteomes" id="UP001595904"/>
    </source>
</evidence>
<keyword evidence="3" id="KW-0045">Antibiotic biosynthesis</keyword>
<dbReference type="PANTHER" id="PTHR10696:SF56">
    <property type="entry name" value="TAUD_TFDA-LIKE DOMAIN-CONTAINING PROTEIN"/>
    <property type="match status" value="1"/>
</dbReference>
<dbReference type="RefSeq" id="WP_380605096.1">
    <property type="nucleotide sequence ID" value="NZ_JBHSDU010000015.1"/>
</dbReference>
<accession>A0ABV8T2I6</accession>
<gene>
    <name evidence="5" type="ORF">ACFPN2_34070</name>
</gene>
<dbReference type="InterPro" id="IPR050411">
    <property type="entry name" value="AlphaKG_dependent_hydroxylases"/>
</dbReference>
<name>A0ABV8T2I6_9GAMM</name>
<proteinExistence type="predicted"/>
<reference evidence="6" key="1">
    <citation type="journal article" date="2019" name="Int. J. Syst. Evol. Microbiol.">
        <title>The Global Catalogue of Microorganisms (GCM) 10K type strain sequencing project: providing services to taxonomists for standard genome sequencing and annotation.</title>
        <authorList>
            <consortium name="The Broad Institute Genomics Platform"/>
            <consortium name="The Broad Institute Genome Sequencing Center for Infectious Disease"/>
            <person name="Wu L."/>
            <person name="Ma J."/>
        </authorList>
    </citation>
    <scope>NUCLEOTIDE SEQUENCE [LARGE SCALE GENOMIC DNA]</scope>
    <source>
        <strain evidence="6">CGMCC 1.10759</strain>
    </source>
</reference>